<feature type="transmembrane region" description="Helical" evidence="2">
    <location>
        <begin position="653"/>
        <end position="675"/>
    </location>
</feature>
<keyword evidence="2" id="KW-1133">Transmembrane helix</keyword>
<sequence>MPDKDIPAPPAPGHLPPPGAADGPPADSAPVDIADAAAPRPVPEDRTTAPTRTTSSVDPTAPSATSATGSTLLAPTAAAPTPPPSETSSAETARDGSPALTVSGAAAASPWAPGSSVPITKPPAAVPVPQQAGLAAVLATSRPVVPRWKLVARPSGVLPAAAVVGAVGATVVPVDRPGIGWLLAGLTFGGALCAVDRRARRSATPEPAPGTPAPLAADTPASARVTGEKSSRPADPDTSGEHEADARGRKESGGNSGSGTTGSSSDANDTGTGPATGTGNGNGNGSGKAGGNGAGDSRGGDAGTGDTGRRAFDTDATDDVRACTGGGGDAVGGGGRDARESGGGRRRGDTARGADSPSMTGSRVEDRGPAADTNPRPARAASGPHARAVKAQAGTGAATARQLLASARLWWAALALVLLGVGTVRAAGWLFVLCVVSACAAGSLAVLGRRTAHGIFHDVAAVPLAVFGAMPWAFTGWRDAGSTGVSSARRYGTSVLVTAGLLVVFVPLLGGADATFAGLLSALVPEIDGAAAWQWVLMFAVLGLLALGGLYLLAGPPAHAAAPRLARTWSRGEWMLPVGALVVLFAVFVGAQFVALFGGDGYVQRTAGLTYAEYARSGFWQLSAVSVLTLAIIVAVLRWATQDSVADRRALRALLGAAGLLALVIVCSALGRMWTYQQAYGFTVARLLVEMCELWIGVLYVLVLVAVWRLRGRWLPRAAVGTGLSTLVVLALLNPERLVAERNIDRWEDGKRLDSHYLSGLSPDVLPALTRLPADLRTGIENDIRSGVGPDAWYEWNWSRDSAR</sequence>
<comment type="caution">
    <text evidence="3">The sequence shown here is derived from an EMBL/GenBank/DDBJ whole genome shotgun (WGS) entry which is preliminary data.</text>
</comment>
<evidence type="ECO:0000256" key="1">
    <source>
        <dbReference type="SAM" id="MobiDB-lite"/>
    </source>
</evidence>
<feature type="compositionally biased region" description="Basic and acidic residues" evidence="1">
    <location>
        <begin position="336"/>
        <end position="352"/>
    </location>
</feature>
<organism evidence="3 4">
    <name type="scientific">Nocardia thailandica</name>
    <dbReference type="NCBI Taxonomy" id="257275"/>
    <lineage>
        <taxon>Bacteria</taxon>
        <taxon>Bacillati</taxon>
        <taxon>Actinomycetota</taxon>
        <taxon>Actinomycetes</taxon>
        <taxon>Mycobacteriales</taxon>
        <taxon>Nocardiaceae</taxon>
        <taxon>Nocardia</taxon>
    </lineage>
</organism>
<feature type="region of interest" description="Disordered" evidence="1">
    <location>
        <begin position="1"/>
        <end position="97"/>
    </location>
</feature>
<feature type="compositionally biased region" description="Low complexity" evidence="1">
    <location>
        <begin position="20"/>
        <end position="30"/>
    </location>
</feature>
<feature type="compositionally biased region" description="Low complexity" evidence="1">
    <location>
        <begin position="261"/>
        <end position="273"/>
    </location>
</feature>
<proteinExistence type="predicted"/>
<keyword evidence="2" id="KW-0812">Transmembrane</keyword>
<reference evidence="3 4" key="1">
    <citation type="submission" date="2024-10" db="EMBL/GenBank/DDBJ databases">
        <title>The Natural Products Discovery Center: Release of the First 8490 Sequenced Strains for Exploring Actinobacteria Biosynthetic Diversity.</title>
        <authorList>
            <person name="Kalkreuter E."/>
            <person name="Kautsar S.A."/>
            <person name="Yang D."/>
            <person name="Bader C.D."/>
            <person name="Teijaro C.N."/>
            <person name="Fluegel L."/>
            <person name="Davis C.M."/>
            <person name="Simpson J.R."/>
            <person name="Lauterbach L."/>
            <person name="Steele A.D."/>
            <person name="Gui C."/>
            <person name="Meng S."/>
            <person name="Li G."/>
            <person name="Viehrig K."/>
            <person name="Ye F."/>
            <person name="Su P."/>
            <person name="Kiefer A.F."/>
            <person name="Nichols A."/>
            <person name="Cepeda A.J."/>
            <person name="Yan W."/>
            <person name="Fan B."/>
            <person name="Jiang Y."/>
            <person name="Adhikari A."/>
            <person name="Zheng C.-J."/>
            <person name="Schuster L."/>
            <person name="Cowan T.M."/>
            <person name="Smanski M.J."/>
            <person name="Chevrette M.G."/>
            <person name="De Carvalho L.P.S."/>
            <person name="Shen B."/>
        </authorList>
    </citation>
    <scope>NUCLEOTIDE SEQUENCE [LARGE SCALE GENOMIC DNA]</scope>
    <source>
        <strain evidence="3 4">NPDC004045</strain>
    </source>
</reference>
<dbReference type="Proteomes" id="UP001601444">
    <property type="component" value="Unassembled WGS sequence"/>
</dbReference>
<dbReference type="InterPro" id="IPR025291">
    <property type="entry name" value="DUF4153"/>
</dbReference>
<feature type="transmembrane region" description="Helical" evidence="2">
    <location>
        <begin position="494"/>
        <end position="523"/>
    </location>
</feature>
<evidence type="ECO:0000256" key="2">
    <source>
        <dbReference type="SAM" id="Phobius"/>
    </source>
</evidence>
<feature type="compositionally biased region" description="Low complexity" evidence="1">
    <location>
        <begin position="53"/>
        <end position="79"/>
    </location>
</feature>
<feature type="region of interest" description="Disordered" evidence="1">
    <location>
        <begin position="202"/>
        <end position="392"/>
    </location>
</feature>
<accession>A0ABW6PN89</accession>
<feature type="transmembrane region" description="Helical" evidence="2">
    <location>
        <begin position="619"/>
        <end position="641"/>
    </location>
</feature>
<feature type="compositionally biased region" description="Gly residues" evidence="1">
    <location>
        <begin position="324"/>
        <end position="335"/>
    </location>
</feature>
<feature type="transmembrane region" description="Helical" evidence="2">
    <location>
        <begin position="574"/>
        <end position="598"/>
    </location>
</feature>
<dbReference type="Pfam" id="PF13687">
    <property type="entry name" value="DUF4153"/>
    <property type="match status" value="1"/>
</dbReference>
<feature type="compositionally biased region" description="Basic and acidic residues" evidence="1">
    <location>
        <begin position="226"/>
        <end position="252"/>
    </location>
</feature>
<evidence type="ECO:0000313" key="3">
    <source>
        <dbReference type="EMBL" id="MFF0543876.1"/>
    </source>
</evidence>
<keyword evidence="2" id="KW-0472">Membrane</keyword>
<protein>
    <submittedName>
        <fullName evidence="3">DUF4153 domain-containing protein</fullName>
    </submittedName>
</protein>
<gene>
    <name evidence="3" type="ORF">ACFYTF_13675</name>
</gene>
<feature type="compositionally biased region" description="Low complexity" evidence="1">
    <location>
        <begin position="213"/>
        <end position="223"/>
    </location>
</feature>
<dbReference type="RefSeq" id="WP_387700523.1">
    <property type="nucleotide sequence ID" value="NZ_JBIAMX010000007.1"/>
</dbReference>
<feature type="compositionally biased region" description="Basic and acidic residues" evidence="1">
    <location>
        <begin position="307"/>
        <end position="321"/>
    </location>
</feature>
<keyword evidence="4" id="KW-1185">Reference proteome</keyword>
<feature type="transmembrane region" description="Helical" evidence="2">
    <location>
        <begin position="687"/>
        <end position="708"/>
    </location>
</feature>
<evidence type="ECO:0000313" key="4">
    <source>
        <dbReference type="Proteomes" id="UP001601444"/>
    </source>
</evidence>
<feature type="compositionally biased region" description="Pro residues" evidence="1">
    <location>
        <begin position="7"/>
        <end position="19"/>
    </location>
</feature>
<feature type="compositionally biased region" description="Gly residues" evidence="1">
    <location>
        <begin position="274"/>
        <end position="306"/>
    </location>
</feature>
<feature type="transmembrane region" description="Helical" evidence="2">
    <location>
        <begin position="427"/>
        <end position="448"/>
    </location>
</feature>
<dbReference type="EMBL" id="JBIAMX010000007">
    <property type="protein sequence ID" value="MFF0543876.1"/>
    <property type="molecule type" value="Genomic_DNA"/>
</dbReference>
<feature type="transmembrane region" description="Helical" evidence="2">
    <location>
        <begin position="535"/>
        <end position="554"/>
    </location>
</feature>
<name>A0ABW6PN89_9NOCA</name>